<dbReference type="EMBL" id="CP060052">
    <property type="protein sequence ID" value="QNE05443.1"/>
    <property type="molecule type" value="Genomic_DNA"/>
</dbReference>
<dbReference type="InterPro" id="IPR028098">
    <property type="entry name" value="Glyco_trans_4-like_N"/>
</dbReference>
<dbReference type="InterPro" id="IPR050194">
    <property type="entry name" value="Glycosyltransferase_grp1"/>
</dbReference>
<dbReference type="AlphaFoldDB" id="A0A7G6VUM8"/>
<dbReference type="CDD" id="cd03801">
    <property type="entry name" value="GT4_PimA-like"/>
    <property type="match status" value="1"/>
</dbReference>
<dbReference type="GO" id="GO:0016757">
    <property type="term" value="F:glycosyltransferase activity"/>
    <property type="evidence" value="ECO:0007669"/>
    <property type="project" value="InterPro"/>
</dbReference>
<feature type="domain" description="Glycosyltransferase subfamily 4-like N-terminal" evidence="2">
    <location>
        <begin position="39"/>
        <end position="200"/>
    </location>
</feature>
<proteinExistence type="predicted"/>
<dbReference type="PANTHER" id="PTHR45947">
    <property type="entry name" value="SULFOQUINOVOSYL TRANSFERASE SQD2"/>
    <property type="match status" value="1"/>
</dbReference>
<organism evidence="3 4">
    <name type="scientific">Croceicoccus marinus</name>
    <dbReference type="NCBI Taxonomy" id="450378"/>
    <lineage>
        <taxon>Bacteria</taxon>
        <taxon>Pseudomonadati</taxon>
        <taxon>Pseudomonadota</taxon>
        <taxon>Alphaproteobacteria</taxon>
        <taxon>Sphingomonadales</taxon>
        <taxon>Erythrobacteraceae</taxon>
        <taxon>Croceicoccus</taxon>
    </lineage>
</organism>
<dbReference type="InterPro" id="IPR001296">
    <property type="entry name" value="Glyco_trans_1"/>
</dbReference>
<dbReference type="SUPFAM" id="SSF53756">
    <property type="entry name" value="UDP-Glycosyltransferase/glycogen phosphorylase"/>
    <property type="match status" value="1"/>
</dbReference>
<accession>A0A7G6VUM8</accession>
<gene>
    <name evidence="3" type="ORF">H4O24_01680</name>
</gene>
<dbReference type="Proteomes" id="UP000515297">
    <property type="component" value="Chromosome"/>
</dbReference>
<dbReference type="Gene3D" id="3.40.50.2000">
    <property type="entry name" value="Glycogen Phosphorylase B"/>
    <property type="match status" value="2"/>
</dbReference>
<evidence type="ECO:0000313" key="4">
    <source>
        <dbReference type="Proteomes" id="UP000515297"/>
    </source>
</evidence>
<evidence type="ECO:0000259" key="2">
    <source>
        <dbReference type="Pfam" id="PF13439"/>
    </source>
</evidence>
<protein>
    <submittedName>
        <fullName evidence="3">Glycosyltransferase family 4 protein</fullName>
    </submittedName>
</protein>
<dbReference type="Pfam" id="PF13439">
    <property type="entry name" value="Glyco_transf_4"/>
    <property type="match status" value="1"/>
</dbReference>
<dbReference type="RefSeq" id="WP_185884544.1">
    <property type="nucleotide sequence ID" value="NZ_CP060052.1"/>
</dbReference>
<reference evidence="3 4" key="1">
    <citation type="submission" date="2020-08" db="EMBL/GenBank/DDBJ databases">
        <authorList>
            <person name="Liu G."/>
            <person name="Sun C."/>
        </authorList>
    </citation>
    <scope>NUCLEOTIDE SEQUENCE [LARGE SCALE GENOMIC DNA]</scope>
    <source>
        <strain evidence="3 4">OT19</strain>
    </source>
</reference>
<keyword evidence="3" id="KW-0808">Transferase</keyword>
<evidence type="ECO:0000259" key="1">
    <source>
        <dbReference type="Pfam" id="PF00534"/>
    </source>
</evidence>
<name>A0A7G6VUM8_9SPHN</name>
<feature type="domain" description="Glycosyl transferase family 1" evidence="1">
    <location>
        <begin position="218"/>
        <end position="385"/>
    </location>
</feature>
<evidence type="ECO:0000313" key="3">
    <source>
        <dbReference type="EMBL" id="QNE05443.1"/>
    </source>
</evidence>
<sequence length="417" mass="45452">MSSLANARGPAGAGPVFAAPAKSARHVMFLMCKTDCNDGIFSYCMTLAAGLKEQGCKVYFVTSRISAAGADAERVGQLDRLCDEVLCVPGLGSRPKLSHWREIRAFMRRNAVDSVNVHGLGMILWGRLLSLFARVPVLATYHPSFHAGKADIVGRTRASLSLPARAIVSAFAVDSIVVLSEETRQQVMAECPPVARRVRKVVGAIDEGRFRPPTPEQRRAAREQLDIAEDEFICLQVGRLSWNKGIDLVVQATRMASARLDRPVRTIFVGSGGGEEEREIRDYAFQSEADHALFRFDGFKTDVLSYYRASDAFILPSRVEGYGLVVVEGMATGLVPIRTPGGGAADQIEDGETGLLVDFEDTEGLADAIIRLSDETERERLSQGAMRKARREFTKQAQARSILSLFDEGSGKAPSLA</sequence>
<dbReference type="PANTHER" id="PTHR45947:SF3">
    <property type="entry name" value="SULFOQUINOVOSYL TRANSFERASE SQD2"/>
    <property type="match status" value="1"/>
</dbReference>
<dbReference type="Pfam" id="PF00534">
    <property type="entry name" value="Glycos_transf_1"/>
    <property type="match status" value="1"/>
</dbReference>